<dbReference type="RefSeq" id="WP_124295750.1">
    <property type="nucleotide sequence ID" value="NZ_BDES01000049.1"/>
</dbReference>
<organism evidence="1 2">
    <name type="scientific">Acetobacter pasteurianus NBRC 3188</name>
    <dbReference type="NCBI Taxonomy" id="1226663"/>
    <lineage>
        <taxon>Bacteria</taxon>
        <taxon>Pseudomonadati</taxon>
        <taxon>Pseudomonadota</taxon>
        <taxon>Alphaproteobacteria</taxon>
        <taxon>Acetobacterales</taxon>
        <taxon>Acetobacteraceae</taxon>
        <taxon>Acetobacter</taxon>
    </lineage>
</organism>
<dbReference type="EMBL" id="BDES01000049">
    <property type="protein sequence ID" value="GCD53000.1"/>
    <property type="molecule type" value="Genomic_DNA"/>
</dbReference>
<protein>
    <submittedName>
        <fullName evidence="1">Uncharacterized protein</fullName>
    </submittedName>
</protein>
<evidence type="ECO:0000313" key="1">
    <source>
        <dbReference type="EMBL" id="GCD53000.1"/>
    </source>
</evidence>
<sequence length="68" mass="7948">MQDENTKMLKEQVRILQGVVNALLRKLPASELEDVRRIAEEYATGFRVEDPITHRALDDIFKRTHLDN</sequence>
<name>A0A401WUR2_ACEPA</name>
<accession>A0A401WUR2</accession>
<evidence type="ECO:0000313" key="2">
    <source>
        <dbReference type="Proteomes" id="UP000287300"/>
    </source>
</evidence>
<gene>
    <name evidence="1" type="ORF">NBRC3188_1697</name>
</gene>
<dbReference type="AlphaFoldDB" id="A0A401WUR2"/>
<dbReference type="Proteomes" id="UP000287300">
    <property type="component" value="Unassembled WGS sequence"/>
</dbReference>
<reference evidence="1 2" key="1">
    <citation type="submission" date="2016-06" db="EMBL/GenBank/DDBJ databases">
        <title>Acetobacter pasteurianus NBRC 3188 whole genome sequencing project.</title>
        <authorList>
            <person name="Matsutani M."/>
            <person name="Shiwa Y."/>
            <person name="Okamoto-Kainuma A."/>
            <person name="Ishikawa M."/>
            <person name="Koizumi Y."/>
            <person name="Yoshikawa H."/>
            <person name="Yakushi T."/>
            <person name="Matsushita K."/>
        </authorList>
    </citation>
    <scope>NUCLEOTIDE SEQUENCE [LARGE SCALE GENOMIC DNA]</scope>
    <source>
        <strain evidence="1 2">NBRC 3188</strain>
    </source>
</reference>
<comment type="caution">
    <text evidence="1">The sequence shown here is derived from an EMBL/GenBank/DDBJ whole genome shotgun (WGS) entry which is preliminary data.</text>
</comment>
<proteinExistence type="predicted"/>